<dbReference type="eggNOG" id="KOG1425">
    <property type="taxonomic scope" value="Eukaryota"/>
</dbReference>
<dbReference type="AlphaFoldDB" id="A0A0W0F9T6"/>
<dbReference type="Proteomes" id="UP000054988">
    <property type="component" value="Unassembled WGS sequence"/>
</dbReference>
<accession>A0A0W0F9T6</accession>
<evidence type="ECO:0000313" key="1">
    <source>
        <dbReference type="EMBL" id="KTB33082.1"/>
    </source>
</evidence>
<dbReference type="EMBL" id="LATX01002192">
    <property type="protein sequence ID" value="KTB33082.1"/>
    <property type="molecule type" value="Genomic_DNA"/>
</dbReference>
<protein>
    <submittedName>
        <fullName evidence="1">Uncharacterized protein</fullName>
    </submittedName>
</protein>
<evidence type="ECO:0000313" key="2">
    <source>
        <dbReference type="Proteomes" id="UP000054988"/>
    </source>
</evidence>
<comment type="caution">
    <text evidence="1">The sequence shown here is derived from an EMBL/GenBank/DDBJ whole genome shotgun (WGS) entry which is preliminary data.</text>
</comment>
<reference evidence="1 2" key="1">
    <citation type="submission" date="2015-12" db="EMBL/GenBank/DDBJ databases">
        <title>Draft genome sequence of Moniliophthora roreri, the causal agent of frosty pod rot of cacao.</title>
        <authorList>
            <person name="Aime M.C."/>
            <person name="Diaz-Valderrama J.R."/>
            <person name="Kijpornyongpan T."/>
            <person name="Phillips-Mora W."/>
        </authorList>
    </citation>
    <scope>NUCLEOTIDE SEQUENCE [LARGE SCALE GENOMIC DNA]</scope>
    <source>
        <strain evidence="1 2">MCA 2952</strain>
    </source>
</reference>
<gene>
    <name evidence="1" type="ORF">WG66_14410</name>
</gene>
<organism evidence="1 2">
    <name type="scientific">Moniliophthora roreri</name>
    <name type="common">Frosty pod rot fungus</name>
    <name type="synonym">Monilia roreri</name>
    <dbReference type="NCBI Taxonomy" id="221103"/>
    <lineage>
        <taxon>Eukaryota</taxon>
        <taxon>Fungi</taxon>
        <taxon>Dikarya</taxon>
        <taxon>Basidiomycota</taxon>
        <taxon>Agaricomycotina</taxon>
        <taxon>Agaricomycetes</taxon>
        <taxon>Agaricomycetidae</taxon>
        <taxon>Agaricales</taxon>
        <taxon>Marasmiineae</taxon>
        <taxon>Marasmiaceae</taxon>
        <taxon>Moniliophthora</taxon>
    </lineage>
</organism>
<sequence length="200" mass="22395">MFLILSLPSCRFSDTPALTFELWMKRNIPSSRMAQLLGLDAAWTSFAFAVIQSDDINRHPIEEFLDYAWLILGTQHYVAKNGVREVVSRLASRIPHVHLSSSISSLESDPRDPTLVSARCSNAGGDQLFSGFNHVIFATRASRAIPILKSYAASLHPSANGYHTQLVNDQIACLQQFKYRQSIVINRTDDSFLPDNAKDR</sequence>
<proteinExistence type="predicted"/>
<name>A0A0W0F9T6_MONRR</name>